<protein>
    <submittedName>
        <fullName evidence="1">Uncharacterized protein</fullName>
    </submittedName>
</protein>
<name>A0AAV8ZC95_9CUCU</name>
<dbReference type="Proteomes" id="UP001162162">
    <property type="component" value="Unassembled WGS sequence"/>
</dbReference>
<organism evidence="1 2">
    <name type="scientific">Aromia moschata</name>
    <dbReference type="NCBI Taxonomy" id="1265417"/>
    <lineage>
        <taxon>Eukaryota</taxon>
        <taxon>Metazoa</taxon>
        <taxon>Ecdysozoa</taxon>
        <taxon>Arthropoda</taxon>
        <taxon>Hexapoda</taxon>
        <taxon>Insecta</taxon>
        <taxon>Pterygota</taxon>
        <taxon>Neoptera</taxon>
        <taxon>Endopterygota</taxon>
        <taxon>Coleoptera</taxon>
        <taxon>Polyphaga</taxon>
        <taxon>Cucujiformia</taxon>
        <taxon>Chrysomeloidea</taxon>
        <taxon>Cerambycidae</taxon>
        <taxon>Cerambycinae</taxon>
        <taxon>Callichromatini</taxon>
        <taxon>Aromia</taxon>
    </lineage>
</organism>
<dbReference type="AlphaFoldDB" id="A0AAV8ZC95"/>
<dbReference type="EMBL" id="JAPWTK010000004">
    <property type="protein sequence ID" value="KAJ8961929.1"/>
    <property type="molecule type" value="Genomic_DNA"/>
</dbReference>
<sequence length="103" mass="11746">MCSKVCAKIVSKLLTSEQKESIMNIYADILNNIDTVPDLLDTVITCEESRVKAKATEVLNELTEADFQQWKSRMERCRDHQGEYIEGEKVATNLCATLRLHLI</sequence>
<comment type="caution">
    <text evidence="1">The sequence shown here is derived from an EMBL/GenBank/DDBJ whole genome shotgun (WGS) entry which is preliminary data.</text>
</comment>
<evidence type="ECO:0000313" key="1">
    <source>
        <dbReference type="EMBL" id="KAJ8961929.1"/>
    </source>
</evidence>
<gene>
    <name evidence="1" type="ORF">NQ318_021548</name>
</gene>
<keyword evidence="2" id="KW-1185">Reference proteome</keyword>
<reference evidence="1" key="1">
    <citation type="journal article" date="2023" name="Insect Mol. Biol.">
        <title>Genome sequencing provides insights into the evolution of gene families encoding plant cell wall-degrading enzymes in longhorned beetles.</title>
        <authorList>
            <person name="Shin N.R."/>
            <person name="Okamura Y."/>
            <person name="Kirsch R."/>
            <person name="Pauchet Y."/>
        </authorList>
    </citation>
    <scope>NUCLEOTIDE SEQUENCE</scope>
    <source>
        <strain evidence="1">AMC_N1</strain>
    </source>
</reference>
<proteinExistence type="predicted"/>
<evidence type="ECO:0000313" key="2">
    <source>
        <dbReference type="Proteomes" id="UP001162162"/>
    </source>
</evidence>
<accession>A0AAV8ZC95</accession>